<dbReference type="RefSeq" id="XP_025512665.1">
    <property type="nucleotide sequence ID" value="XM_025665825.1"/>
</dbReference>
<evidence type="ECO:0000313" key="2">
    <source>
        <dbReference type="Proteomes" id="UP000249526"/>
    </source>
</evidence>
<sequence>MYAGIDNHPQSPLPFQIHKGSQSTDLTIFPYFIPDILQKKDLLLSTIFELIAFIGGNDQIGLCGWGFSEHLRSTAEPPGSRLLDQRRGFFGTRIFSSIHPICTQNFRMWHAIQREIRRYEVRQENGRRSKSKIASRFMSFLVIRVHVARYVWLEAKGSSIR</sequence>
<evidence type="ECO:0000313" key="1">
    <source>
        <dbReference type="EMBL" id="RAH54743.1"/>
    </source>
</evidence>
<dbReference type="EMBL" id="KZ825071">
    <property type="protein sequence ID" value="RAH54743.1"/>
    <property type="molecule type" value="Genomic_DNA"/>
</dbReference>
<name>A0A8G1VLI5_9EURO</name>
<keyword evidence="2" id="KW-1185">Reference proteome</keyword>
<gene>
    <name evidence="1" type="ORF">BO85DRAFT_98661</name>
</gene>
<protein>
    <submittedName>
        <fullName evidence="1">Uncharacterized protein</fullName>
    </submittedName>
</protein>
<dbReference type="AlphaFoldDB" id="A0A8G1VLI5"/>
<accession>A0A8G1VLI5</accession>
<dbReference type="GeneID" id="37169227"/>
<reference evidence="1 2" key="1">
    <citation type="submission" date="2018-02" db="EMBL/GenBank/DDBJ databases">
        <title>The genomes of Aspergillus section Nigri reveals drivers in fungal speciation.</title>
        <authorList>
            <consortium name="DOE Joint Genome Institute"/>
            <person name="Vesth T.C."/>
            <person name="Nybo J."/>
            <person name="Theobald S."/>
            <person name="Brandl J."/>
            <person name="Frisvad J.C."/>
            <person name="Nielsen K.F."/>
            <person name="Lyhne E.K."/>
            <person name="Kogle M.E."/>
            <person name="Kuo A."/>
            <person name="Riley R."/>
            <person name="Clum A."/>
            <person name="Nolan M."/>
            <person name="Lipzen A."/>
            <person name="Salamov A."/>
            <person name="Henrissat B."/>
            <person name="Wiebenga A."/>
            <person name="De vries R.P."/>
            <person name="Grigoriev I.V."/>
            <person name="Mortensen U.H."/>
            <person name="Andersen M.R."/>
            <person name="Baker S.E."/>
        </authorList>
    </citation>
    <scope>NUCLEOTIDE SEQUENCE [LARGE SCALE GENOMIC DNA]</scope>
    <source>
        <strain evidence="1 2">CBS 112811</strain>
    </source>
</reference>
<organism evidence="1 2">
    <name type="scientific">Aspergillus piperis CBS 112811</name>
    <dbReference type="NCBI Taxonomy" id="1448313"/>
    <lineage>
        <taxon>Eukaryota</taxon>
        <taxon>Fungi</taxon>
        <taxon>Dikarya</taxon>
        <taxon>Ascomycota</taxon>
        <taxon>Pezizomycotina</taxon>
        <taxon>Eurotiomycetes</taxon>
        <taxon>Eurotiomycetidae</taxon>
        <taxon>Eurotiales</taxon>
        <taxon>Aspergillaceae</taxon>
        <taxon>Aspergillus</taxon>
        <taxon>Aspergillus subgen. Circumdati</taxon>
    </lineage>
</organism>
<proteinExistence type="predicted"/>
<dbReference type="Proteomes" id="UP000249526">
    <property type="component" value="Unassembled WGS sequence"/>
</dbReference>